<evidence type="ECO:0000256" key="1">
    <source>
        <dbReference type="SAM" id="SignalP"/>
    </source>
</evidence>
<proteinExistence type="predicted"/>
<keyword evidence="1" id="KW-0732">Signal</keyword>
<gene>
    <name evidence="2" type="ORF">WIS52_27590</name>
</gene>
<comment type="caution">
    <text evidence="2">The sequence shown here is derived from an EMBL/GenBank/DDBJ whole genome shotgun (WGS) entry which is preliminary data.</text>
</comment>
<sequence length="179" mass="17343">MRISSPAGPVRLLVLTLLLTVLAGCGAAGAAAPAAGPAEVDWAAIDPCGLLPPADRSALGLGGDPRAITGPPAGCHFTPSRDEVASGDAGISGPMMGVQMTVVTGDGGFDDLATRARAEGEPVEDAVVAGLPAVRSGEPGPVCVLVLDAPGAGLLIFGDGGCDTVTRAAETALANLPGA</sequence>
<feature type="chain" id="PRO_5047143365" evidence="1">
    <location>
        <begin position="31"/>
        <end position="179"/>
    </location>
</feature>
<organism evidence="2 3">
    <name type="scientific">Pseudonocardia nematodicida</name>
    <dbReference type="NCBI Taxonomy" id="1206997"/>
    <lineage>
        <taxon>Bacteria</taxon>
        <taxon>Bacillati</taxon>
        <taxon>Actinomycetota</taxon>
        <taxon>Actinomycetes</taxon>
        <taxon>Pseudonocardiales</taxon>
        <taxon>Pseudonocardiaceae</taxon>
        <taxon>Pseudonocardia</taxon>
    </lineage>
</organism>
<name>A0ABV1KIG1_9PSEU</name>
<evidence type="ECO:0000313" key="3">
    <source>
        <dbReference type="Proteomes" id="UP001494902"/>
    </source>
</evidence>
<protein>
    <submittedName>
        <fullName evidence="2">DUF3558 family protein</fullName>
    </submittedName>
</protein>
<dbReference type="PROSITE" id="PS51257">
    <property type="entry name" value="PROKAR_LIPOPROTEIN"/>
    <property type="match status" value="1"/>
</dbReference>
<feature type="signal peptide" evidence="1">
    <location>
        <begin position="1"/>
        <end position="30"/>
    </location>
</feature>
<accession>A0ABV1KIG1</accession>
<dbReference type="InterPro" id="IPR024520">
    <property type="entry name" value="DUF3558"/>
</dbReference>
<reference evidence="2 3" key="1">
    <citation type="submission" date="2024-03" db="EMBL/GenBank/DDBJ databases">
        <title>Draft genome sequence of Pseudonocardia nematodicida JCM 31783.</title>
        <authorList>
            <person name="Butdee W."/>
            <person name="Duangmal K."/>
        </authorList>
    </citation>
    <scope>NUCLEOTIDE SEQUENCE [LARGE SCALE GENOMIC DNA]</scope>
    <source>
        <strain evidence="2 3">JCM 31783</strain>
    </source>
</reference>
<keyword evidence="3" id="KW-1185">Reference proteome</keyword>
<dbReference type="EMBL" id="JBEDNQ010000013">
    <property type="protein sequence ID" value="MEQ3554246.1"/>
    <property type="molecule type" value="Genomic_DNA"/>
</dbReference>
<dbReference type="RefSeq" id="WP_349301311.1">
    <property type="nucleotide sequence ID" value="NZ_JBEDNQ010000013.1"/>
</dbReference>
<dbReference type="Pfam" id="PF12079">
    <property type="entry name" value="DUF3558"/>
    <property type="match status" value="1"/>
</dbReference>
<dbReference type="Proteomes" id="UP001494902">
    <property type="component" value="Unassembled WGS sequence"/>
</dbReference>
<evidence type="ECO:0000313" key="2">
    <source>
        <dbReference type="EMBL" id="MEQ3554246.1"/>
    </source>
</evidence>